<gene>
    <name evidence="1" type="ORF">GLP40_20780</name>
</gene>
<evidence type="ECO:0000313" key="1">
    <source>
        <dbReference type="EMBL" id="MTE15200.1"/>
    </source>
</evidence>
<reference evidence="1 2" key="1">
    <citation type="submission" date="2019-11" db="EMBL/GenBank/DDBJ databases">
        <title>Nocardia sp. nov. CT2-14 isolated from soil.</title>
        <authorList>
            <person name="Kanchanasin P."/>
            <person name="Tanasupawat S."/>
            <person name="Yuki M."/>
            <person name="Kudo T."/>
        </authorList>
    </citation>
    <scope>NUCLEOTIDE SEQUENCE [LARGE SCALE GENOMIC DNA]</scope>
    <source>
        <strain evidence="1 2">CT2-14</strain>
    </source>
</reference>
<evidence type="ECO:0000313" key="2">
    <source>
        <dbReference type="Proteomes" id="UP000432464"/>
    </source>
</evidence>
<name>A0A6I3L2V9_9NOCA</name>
<dbReference type="AlphaFoldDB" id="A0A6I3L2V9"/>
<dbReference type="GO" id="GO:0051536">
    <property type="term" value="F:iron-sulfur cluster binding"/>
    <property type="evidence" value="ECO:0007669"/>
    <property type="project" value="InterPro"/>
</dbReference>
<keyword evidence="2" id="KW-1185">Reference proteome</keyword>
<organism evidence="1 2">
    <name type="scientific">Nocardia aurantiaca</name>
    <dbReference type="NCBI Taxonomy" id="2675850"/>
    <lineage>
        <taxon>Bacteria</taxon>
        <taxon>Bacillati</taxon>
        <taxon>Actinomycetota</taxon>
        <taxon>Actinomycetes</taxon>
        <taxon>Mycobacteriales</taxon>
        <taxon>Nocardiaceae</taxon>
        <taxon>Nocardia</taxon>
    </lineage>
</organism>
<proteinExistence type="predicted"/>
<dbReference type="InterPro" id="IPR009051">
    <property type="entry name" value="Helical_ferredxn"/>
</dbReference>
<comment type="caution">
    <text evidence="1">The sequence shown here is derived from an EMBL/GenBank/DDBJ whole genome shotgun (WGS) entry which is preliminary data.</text>
</comment>
<evidence type="ECO:0008006" key="3">
    <source>
        <dbReference type="Google" id="ProtNLM"/>
    </source>
</evidence>
<dbReference type="Proteomes" id="UP000432464">
    <property type="component" value="Unassembled WGS sequence"/>
</dbReference>
<dbReference type="Gene3D" id="1.10.1060.10">
    <property type="entry name" value="Alpha-helical ferredoxin"/>
    <property type="match status" value="1"/>
</dbReference>
<protein>
    <recommendedName>
        <fullName evidence="3">4Fe-4S ferredoxin-type domain-containing protein</fullName>
    </recommendedName>
</protein>
<sequence>MPWPTGEVDGMWRCRTTFNCTQTCPRGLQVRGHAGRLTESLRRRC</sequence>
<dbReference type="EMBL" id="WMBB01000009">
    <property type="protein sequence ID" value="MTE15200.1"/>
    <property type="molecule type" value="Genomic_DNA"/>
</dbReference>
<accession>A0A6I3L2V9</accession>
<dbReference type="SUPFAM" id="SSF46548">
    <property type="entry name" value="alpha-helical ferredoxin"/>
    <property type="match status" value="1"/>
</dbReference>